<gene>
    <name evidence="1" type="ORF">TVY486_1003110</name>
</gene>
<sequence length="102" mass="11221">MCCGNMVASLCRNVRIPREYCVQCLTKLLVCLVTSGMIEGYNGYQGPRQAMGQRAVCFLYTCASQFVAFVCEYVCLCCGDVKAAEVHAGMFPDPKQNHLCCS</sequence>
<accession>G0U5V7</accession>
<organism evidence="1">
    <name type="scientific">Trypanosoma vivax (strain Y486)</name>
    <dbReference type="NCBI Taxonomy" id="1055687"/>
    <lineage>
        <taxon>Eukaryota</taxon>
        <taxon>Discoba</taxon>
        <taxon>Euglenozoa</taxon>
        <taxon>Kinetoplastea</taxon>
        <taxon>Metakinetoplastina</taxon>
        <taxon>Trypanosomatida</taxon>
        <taxon>Trypanosomatidae</taxon>
        <taxon>Trypanosoma</taxon>
        <taxon>Duttonella</taxon>
    </lineage>
</organism>
<dbReference type="EMBL" id="HE573026">
    <property type="protein sequence ID" value="CCC51258.1"/>
    <property type="molecule type" value="Genomic_DNA"/>
</dbReference>
<dbReference type="AlphaFoldDB" id="G0U5V7"/>
<evidence type="ECO:0000313" key="1">
    <source>
        <dbReference type="EMBL" id="CCC51258.1"/>
    </source>
</evidence>
<name>G0U5V7_TRYVY</name>
<proteinExistence type="predicted"/>
<dbReference type="VEuPathDB" id="TriTrypDB:TvY486_1003110"/>
<reference evidence="1" key="1">
    <citation type="journal article" date="2012" name="Proc. Natl. Acad. Sci. U.S.A.">
        <title>Antigenic diversity is generated by distinct evolutionary mechanisms in African trypanosome species.</title>
        <authorList>
            <person name="Jackson A.P."/>
            <person name="Berry A."/>
            <person name="Aslett M."/>
            <person name="Allison H.C."/>
            <person name="Burton P."/>
            <person name="Vavrova-Anderson J."/>
            <person name="Brown R."/>
            <person name="Browne H."/>
            <person name="Corton N."/>
            <person name="Hauser H."/>
            <person name="Gamble J."/>
            <person name="Gilderthorp R."/>
            <person name="Marcello L."/>
            <person name="McQuillan J."/>
            <person name="Otto T.D."/>
            <person name="Quail M.A."/>
            <person name="Sanders M.J."/>
            <person name="van Tonder A."/>
            <person name="Ginger M.L."/>
            <person name="Field M.C."/>
            <person name="Barry J.D."/>
            <person name="Hertz-Fowler C."/>
            <person name="Berriman M."/>
        </authorList>
    </citation>
    <scope>NUCLEOTIDE SEQUENCE</scope>
    <source>
        <strain evidence="1">Y486</strain>
    </source>
</reference>
<protein>
    <submittedName>
        <fullName evidence="1">Uncharacterized protein</fullName>
    </submittedName>
</protein>